<dbReference type="Proteomes" id="UP001055072">
    <property type="component" value="Unassembled WGS sequence"/>
</dbReference>
<protein>
    <submittedName>
        <fullName evidence="1">Uncharacterized protein</fullName>
    </submittedName>
</protein>
<gene>
    <name evidence="1" type="ORF">BDY19DRAFT_339414</name>
</gene>
<sequence>MPRTRKSVKRARQPTLDVLEILRLQAMSNLPSQVRLKWEVKSWDVAPRFQLRMRRQVIGVRLDSLVQNRESDICNFRFRSLSTGRAPDSAQEPYVTRATRAKSEPPCFGSLGHDSERMSSLTEESVPTASCSVSSLATGSSNLSASSSLNSIGSSLFQRHRASNILALDSCISLPSDEFGAAVLDTSLPFSRPPSTLSLCHSLSDLSLQDGPTISGTPACQLIRTPRSPPEAPWQSNAKSYSKSSMSVPTSFRQPNHSSYPFTPLETGVSPPALPLNIKDDPLSGLETFLSQHIVQQATTPLLEYHSLSLASSSSTDPQPVKHLQRGRLRTSNRTEAPIFSNLMSGIPSPRVSSKISYPTPKPDGLASPLILDSTFKPLTSPQISQPSPLQQTVGLAGSLDYFNVHGFAFD</sequence>
<organism evidence="1 2">
    <name type="scientific">Irpex rosettiformis</name>
    <dbReference type="NCBI Taxonomy" id="378272"/>
    <lineage>
        <taxon>Eukaryota</taxon>
        <taxon>Fungi</taxon>
        <taxon>Dikarya</taxon>
        <taxon>Basidiomycota</taxon>
        <taxon>Agaricomycotina</taxon>
        <taxon>Agaricomycetes</taxon>
        <taxon>Polyporales</taxon>
        <taxon>Irpicaceae</taxon>
        <taxon>Irpex</taxon>
    </lineage>
</organism>
<comment type="caution">
    <text evidence="1">The sequence shown here is derived from an EMBL/GenBank/DDBJ whole genome shotgun (WGS) entry which is preliminary data.</text>
</comment>
<evidence type="ECO:0000313" key="2">
    <source>
        <dbReference type="Proteomes" id="UP001055072"/>
    </source>
</evidence>
<name>A0ACB8TXW5_9APHY</name>
<reference evidence="1" key="1">
    <citation type="journal article" date="2021" name="Environ. Microbiol.">
        <title>Gene family expansions and transcriptome signatures uncover fungal adaptations to wood decay.</title>
        <authorList>
            <person name="Hage H."/>
            <person name="Miyauchi S."/>
            <person name="Viragh M."/>
            <person name="Drula E."/>
            <person name="Min B."/>
            <person name="Chaduli D."/>
            <person name="Navarro D."/>
            <person name="Favel A."/>
            <person name="Norest M."/>
            <person name="Lesage-Meessen L."/>
            <person name="Balint B."/>
            <person name="Merenyi Z."/>
            <person name="de Eugenio L."/>
            <person name="Morin E."/>
            <person name="Martinez A.T."/>
            <person name="Baldrian P."/>
            <person name="Stursova M."/>
            <person name="Martinez M.J."/>
            <person name="Novotny C."/>
            <person name="Magnuson J.K."/>
            <person name="Spatafora J.W."/>
            <person name="Maurice S."/>
            <person name="Pangilinan J."/>
            <person name="Andreopoulos W."/>
            <person name="LaButti K."/>
            <person name="Hundley H."/>
            <person name="Na H."/>
            <person name="Kuo A."/>
            <person name="Barry K."/>
            <person name="Lipzen A."/>
            <person name="Henrissat B."/>
            <person name="Riley R."/>
            <person name="Ahrendt S."/>
            <person name="Nagy L.G."/>
            <person name="Grigoriev I.V."/>
            <person name="Martin F."/>
            <person name="Rosso M.N."/>
        </authorList>
    </citation>
    <scope>NUCLEOTIDE SEQUENCE</scope>
    <source>
        <strain evidence="1">CBS 384.51</strain>
    </source>
</reference>
<dbReference type="EMBL" id="MU274922">
    <property type="protein sequence ID" value="KAI0086649.1"/>
    <property type="molecule type" value="Genomic_DNA"/>
</dbReference>
<keyword evidence="2" id="KW-1185">Reference proteome</keyword>
<proteinExistence type="predicted"/>
<accession>A0ACB8TXW5</accession>
<evidence type="ECO:0000313" key="1">
    <source>
        <dbReference type="EMBL" id="KAI0086649.1"/>
    </source>
</evidence>